<dbReference type="EMBL" id="CAKJTJ010000005">
    <property type="protein sequence ID" value="CAG9620522.1"/>
    <property type="molecule type" value="Genomic_DNA"/>
</dbReference>
<dbReference type="RefSeq" id="WP_230500445.1">
    <property type="nucleotide sequence ID" value="NZ_CAKJTJ010000005.1"/>
</dbReference>
<reference evidence="1 2" key="1">
    <citation type="submission" date="2021-10" db="EMBL/GenBank/DDBJ databases">
        <authorList>
            <person name="Criscuolo A."/>
        </authorList>
    </citation>
    <scope>NUCLEOTIDE SEQUENCE [LARGE SCALE GENOMIC DNA]</scope>
    <source>
        <strain evidence="2">CIP 111883</strain>
    </source>
</reference>
<evidence type="ECO:0000313" key="1">
    <source>
        <dbReference type="EMBL" id="CAG9620522.1"/>
    </source>
</evidence>
<dbReference type="InterPro" id="IPR025072">
    <property type="entry name" value="Fur_reg_FbpA"/>
</dbReference>
<proteinExistence type="predicted"/>
<protein>
    <submittedName>
        <fullName evidence="1">Stress response protein YkoL</fullName>
    </submittedName>
</protein>
<dbReference type="Proteomes" id="UP000789833">
    <property type="component" value="Unassembled WGS sequence"/>
</dbReference>
<evidence type="ECO:0000313" key="2">
    <source>
        <dbReference type="Proteomes" id="UP000789833"/>
    </source>
</evidence>
<accession>A0ABN8A986</accession>
<dbReference type="Pfam" id="PF13076">
    <property type="entry name" value="Fur_reg_FbpA"/>
    <property type="match status" value="1"/>
</dbReference>
<sequence>MSNELKKALKQQREYYIDKLLLINVYNDNVLNGLTITELKEEYNYFYNDFPSKKLTMIRKA</sequence>
<keyword evidence="2" id="KW-1185">Reference proteome</keyword>
<name>A0ABN8A986_9BACI</name>
<gene>
    <name evidence="1" type="primary">ykoL</name>
    <name evidence="1" type="ORF">BACCIP111883_01291</name>
</gene>
<comment type="caution">
    <text evidence="1">The sequence shown here is derived from an EMBL/GenBank/DDBJ whole genome shotgun (WGS) entry which is preliminary data.</text>
</comment>
<organism evidence="1 2">
    <name type="scientific">Sutcliffiella rhizosphaerae</name>
    <dbReference type="NCBI Taxonomy" id="2880967"/>
    <lineage>
        <taxon>Bacteria</taxon>
        <taxon>Bacillati</taxon>
        <taxon>Bacillota</taxon>
        <taxon>Bacilli</taxon>
        <taxon>Bacillales</taxon>
        <taxon>Bacillaceae</taxon>
        <taxon>Sutcliffiella</taxon>
    </lineage>
</organism>